<dbReference type="Proteomes" id="UP000275267">
    <property type="component" value="Unassembled WGS sequence"/>
</dbReference>
<feature type="domain" description="Wall-associated receptor kinase galacturonan-binding" evidence="3">
    <location>
        <begin position="41"/>
        <end position="99"/>
    </location>
</feature>
<dbReference type="InterPro" id="IPR025287">
    <property type="entry name" value="WAK_GUB"/>
</dbReference>
<evidence type="ECO:0000313" key="5">
    <source>
        <dbReference type="Proteomes" id="UP000275267"/>
    </source>
</evidence>
<dbReference type="PANTHER" id="PTHR33491">
    <property type="entry name" value="OSJNBA0016N04.9 PROTEIN"/>
    <property type="match status" value="1"/>
</dbReference>
<dbReference type="STRING" id="4540.A0A3L6S316"/>
<evidence type="ECO:0000313" key="4">
    <source>
        <dbReference type="EMBL" id="RLN13584.1"/>
    </source>
</evidence>
<comment type="caution">
    <text evidence="4">The sequence shown here is derived from an EMBL/GenBank/DDBJ whole genome shotgun (WGS) entry which is preliminary data.</text>
</comment>
<protein>
    <submittedName>
        <fullName evidence="4">Wall-associated receptor kinase-like 16</fullName>
    </submittedName>
</protein>
<keyword evidence="5" id="KW-1185">Reference proteome</keyword>
<name>A0A3L6S316_PANMI</name>
<keyword evidence="2" id="KW-0732">Signal</keyword>
<gene>
    <name evidence="4" type="ORF">C2845_PM09G04170</name>
</gene>
<accession>A0A3L6S316</accession>
<sequence length="341" mass="38367">MYYYYLKNSADTVPILLLLLFSLTVTLQFQAKTVALPGSSCLKRCGDVDIVYPFGIGTGCAMKGFELSCNKKDGRNITMVFGEIPVLNILLLNGQVRIMKHISTMYSLSRKKVEYEYWGQDLSNTPFTYSGESNKFTVVGINTLAYISDDTVSRLYVHGCVSRCSPYNNLTAQDGECSGAGCCQVTLTKDMSNDYVRFDWQYNTTDFYTNRSTRDRAEYQGYATIMESNTFRFNTAYLNTRALSNEHDGRVPAILNWVVGNQTCDVASKKSDSYACLSTNSKCINSSSGSGYLCNCTKGYQGNPYLPDGCQGQYCKYTFRLMRINTIKNTSKEYIIQHFMS</sequence>
<organism evidence="4 5">
    <name type="scientific">Panicum miliaceum</name>
    <name type="common">Proso millet</name>
    <name type="synonym">Broomcorn millet</name>
    <dbReference type="NCBI Taxonomy" id="4540"/>
    <lineage>
        <taxon>Eukaryota</taxon>
        <taxon>Viridiplantae</taxon>
        <taxon>Streptophyta</taxon>
        <taxon>Embryophyta</taxon>
        <taxon>Tracheophyta</taxon>
        <taxon>Spermatophyta</taxon>
        <taxon>Magnoliopsida</taxon>
        <taxon>Liliopsida</taxon>
        <taxon>Poales</taxon>
        <taxon>Poaceae</taxon>
        <taxon>PACMAD clade</taxon>
        <taxon>Panicoideae</taxon>
        <taxon>Panicodae</taxon>
        <taxon>Paniceae</taxon>
        <taxon>Panicinae</taxon>
        <taxon>Panicum</taxon>
        <taxon>Panicum sect. Panicum</taxon>
    </lineage>
</organism>
<dbReference type="Pfam" id="PF13947">
    <property type="entry name" value="GUB_WAK_bind"/>
    <property type="match status" value="1"/>
</dbReference>
<dbReference type="AlphaFoldDB" id="A0A3L6S316"/>
<dbReference type="GO" id="GO:0030247">
    <property type="term" value="F:polysaccharide binding"/>
    <property type="evidence" value="ECO:0007669"/>
    <property type="project" value="InterPro"/>
</dbReference>
<evidence type="ECO:0000256" key="1">
    <source>
        <dbReference type="ARBA" id="ARBA00004167"/>
    </source>
</evidence>
<evidence type="ECO:0000256" key="2">
    <source>
        <dbReference type="ARBA" id="ARBA00022729"/>
    </source>
</evidence>
<dbReference type="GO" id="GO:0016020">
    <property type="term" value="C:membrane"/>
    <property type="evidence" value="ECO:0007669"/>
    <property type="project" value="UniProtKB-SubCell"/>
</dbReference>
<dbReference type="OrthoDB" id="4062651at2759"/>
<proteinExistence type="predicted"/>
<dbReference type="GO" id="GO:0016301">
    <property type="term" value="F:kinase activity"/>
    <property type="evidence" value="ECO:0007669"/>
    <property type="project" value="UniProtKB-KW"/>
</dbReference>
<comment type="subcellular location">
    <subcellularLocation>
        <location evidence="1">Membrane</location>
        <topology evidence="1">Single-pass membrane protein</topology>
    </subcellularLocation>
</comment>
<dbReference type="EMBL" id="PQIB02000006">
    <property type="protein sequence ID" value="RLN13584.1"/>
    <property type="molecule type" value="Genomic_DNA"/>
</dbReference>
<dbReference type="FunFam" id="2.10.25.10:FF:000628">
    <property type="entry name" value="Wall-associated receptor kinase 2"/>
    <property type="match status" value="1"/>
</dbReference>
<reference evidence="5" key="1">
    <citation type="journal article" date="2019" name="Nat. Commun.">
        <title>The genome of broomcorn millet.</title>
        <authorList>
            <person name="Zou C."/>
            <person name="Miki D."/>
            <person name="Li D."/>
            <person name="Tang Q."/>
            <person name="Xiao L."/>
            <person name="Rajput S."/>
            <person name="Deng P."/>
            <person name="Jia W."/>
            <person name="Huang R."/>
            <person name="Zhang M."/>
            <person name="Sun Y."/>
            <person name="Hu J."/>
            <person name="Fu X."/>
            <person name="Schnable P.S."/>
            <person name="Li F."/>
            <person name="Zhang H."/>
            <person name="Feng B."/>
            <person name="Zhu X."/>
            <person name="Liu R."/>
            <person name="Schnable J.C."/>
            <person name="Zhu J.-K."/>
            <person name="Zhang H."/>
        </authorList>
    </citation>
    <scope>NUCLEOTIDE SEQUENCE [LARGE SCALE GENOMIC DNA]</scope>
</reference>
<evidence type="ECO:0000259" key="3">
    <source>
        <dbReference type="Pfam" id="PF13947"/>
    </source>
</evidence>